<proteinExistence type="predicted"/>
<sequence length="136" mass="15710">MHYMKWFTPAFAGEMDLAECRRVVEEYQVHLAAMLRCAPREIREFANAASLHDGLVRRFSTSIDAVEMSVRVESHLLDMEFRNARAIPAALHGDTGILFEELDRIADAYEIRFLMGDLSEMSIIFDSLRWMLRPEA</sequence>
<reference evidence="1 2" key="1">
    <citation type="submission" date="2018-06" db="EMBL/GenBank/DDBJ databases">
        <title>Sphaerisporangium craniellae sp. nov., isolated from a marine sponge in the South China Sea.</title>
        <authorList>
            <person name="Li L."/>
        </authorList>
    </citation>
    <scope>NUCLEOTIDE SEQUENCE [LARGE SCALE GENOMIC DNA]</scope>
    <source>
        <strain evidence="1 2">LHW63015</strain>
    </source>
</reference>
<organism evidence="1 2">
    <name type="scientific">Spongiactinospora rosea</name>
    <dbReference type="NCBI Taxonomy" id="2248750"/>
    <lineage>
        <taxon>Bacteria</taxon>
        <taxon>Bacillati</taxon>
        <taxon>Actinomycetota</taxon>
        <taxon>Actinomycetes</taxon>
        <taxon>Streptosporangiales</taxon>
        <taxon>Streptosporangiaceae</taxon>
        <taxon>Spongiactinospora</taxon>
    </lineage>
</organism>
<gene>
    <name evidence="1" type="ORF">DP939_35580</name>
</gene>
<accession>A0A366LPU0</accession>
<evidence type="ECO:0000313" key="1">
    <source>
        <dbReference type="EMBL" id="RBQ15419.1"/>
    </source>
</evidence>
<keyword evidence="2" id="KW-1185">Reference proteome</keyword>
<comment type="caution">
    <text evidence="1">The sequence shown here is derived from an EMBL/GenBank/DDBJ whole genome shotgun (WGS) entry which is preliminary data.</text>
</comment>
<protein>
    <submittedName>
        <fullName evidence="1">Uncharacterized protein</fullName>
    </submittedName>
</protein>
<dbReference type="EMBL" id="QMEY01000023">
    <property type="protein sequence ID" value="RBQ15419.1"/>
    <property type="molecule type" value="Genomic_DNA"/>
</dbReference>
<dbReference type="Proteomes" id="UP000253303">
    <property type="component" value="Unassembled WGS sequence"/>
</dbReference>
<name>A0A366LPU0_9ACTN</name>
<dbReference type="AlphaFoldDB" id="A0A366LPU0"/>
<evidence type="ECO:0000313" key="2">
    <source>
        <dbReference type="Proteomes" id="UP000253303"/>
    </source>
</evidence>